<feature type="transmembrane region" description="Helical" evidence="2">
    <location>
        <begin position="21"/>
        <end position="39"/>
    </location>
</feature>
<accession>A0ABN9PGF5</accession>
<evidence type="ECO:0000313" key="4">
    <source>
        <dbReference type="Proteomes" id="UP001189429"/>
    </source>
</evidence>
<evidence type="ECO:0008006" key="5">
    <source>
        <dbReference type="Google" id="ProtNLM"/>
    </source>
</evidence>
<evidence type="ECO:0000256" key="2">
    <source>
        <dbReference type="SAM" id="Phobius"/>
    </source>
</evidence>
<feature type="transmembrane region" description="Helical" evidence="2">
    <location>
        <begin position="45"/>
        <end position="62"/>
    </location>
</feature>
<name>A0ABN9PGF5_9DINO</name>
<evidence type="ECO:0000313" key="3">
    <source>
        <dbReference type="EMBL" id="CAK0792025.1"/>
    </source>
</evidence>
<feature type="transmembrane region" description="Helical" evidence="2">
    <location>
        <begin position="228"/>
        <end position="248"/>
    </location>
</feature>
<keyword evidence="4" id="KW-1185">Reference proteome</keyword>
<comment type="caution">
    <text evidence="3">The sequence shown here is derived from an EMBL/GenBank/DDBJ whole genome shotgun (WGS) entry which is preliminary data.</text>
</comment>
<feature type="region of interest" description="Disordered" evidence="1">
    <location>
        <begin position="115"/>
        <end position="152"/>
    </location>
</feature>
<keyword evidence="2" id="KW-0812">Transmembrane</keyword>
<evidence type="ECO:0000256" key="1">
    <source>
        <dbReference type="SAM" id="MobiDB-lite"/>
    </source>
</evidence>
<keyword evidence="2" id="KW-0472">Membrane</keyword>
<dbReference type="EMBL" id="CAUYUJ010000699">
    <property type="protein sequence ID" value="CAK0792025.1"/>
    <property type="molecule type" value="Genomic_DNA"/>
</dbReference>
<dbReference type="Proteomes" id="UP001189429">
    <property type="component" value="Unassembled WGS sequence"/>
</dbReference>
<protein>
    <recommendedName>
        <fullName evidence="5">Autophagy-related protein 9</fullName>
    </recommendedName>
</protein>
<reference evidence="3" key="1">
    <citation type="submission" date="2023-10" db="EMBL/GenBank/DDBJ databases">
        <authorList>
            <person name="Chen Y."/>
            <person name="Shah S."/>
            <person name="Dougan E. K."/>
            <person name="Thang M."/>
            <person name="Chan C."/>
        </authorList>
    </citation>
    <scope>NUCLEOTIDE SEQUENCE [LARGE SCALE GENOMIC DNA]</scope>
</reference>
<gene>
    <name evidence="3" type="ORF">PCOR1329_LOCUS2759</name>
</gene>
<feature type="non-terminal residue" evidence="3">
    <location>
        <position position="1"/>
    </location>
</feature>
<keyword evidence="2" id="KW-1133">Transmembrane helix</keyword>
<organism evidence="3 4">
    <name type="scientific">Prorocentrum cordatum</name>
    <dbReference type="NCBI Taxonomy" id="2364126"/>
    <lineage>
        <taxon>Eukaryota</taxon>
        <taxon>Sar</taxon>
        <taxon>Alveolata</taxon>
        <taxon>Dinophyceae</taxon>
        <taxon>Prorocentrales</taxon>
        <taxon>Prorocentraceae</taxon>
        <taxon>Prorocentrum</taxon>
    </lineage>
</organism>
<feature type="compositionally biased region" description="Pro residues" evidence="1">
    <location>
        <begin position="136"/>
        <end position="146"/>
    </location>
</feature>
<sequence length="357" mass="38493">PWAHLVEAAARASATTEASEEIVVTVVICLVVGTTAVLLAVTVEMIVTIAVTATGIAAFVLAKSRAIARSRRFLAKEDPEFANYLVERRQAQGRVLAEAMKSTFDEHMAKVCGHGFPPTAIPTPPSAGSPAASSPGPAPFPPPVPGGPAAGAPADGLSPVGKAWLQSIVGSEKVPATYTRETLTTFLVDCISKDSDTKERVKNLLVAIDAGQTLPKTHKLWAARTVELLYGPMFMLLVCIMILSFAVYESFLPPTVVYLNDDWDDPYTTSTLSSTSASSSVFSLPSSWLASDTFSGFLEVIDAWWTINIKRRSEAKATQLMFDLLGMDTSIHDSRNDEAISSWVRRSAVWTAERLFR</sequence>
<proteinExistence type="predicted"/>